<dbReference type="RefSeq" id="WP_376847227.1">
    <property type="nucleotide sequence ID" value="NZ_JBHSFW010000016.1"/>
</dbReference>
<dbReference type="PIRSF" id="PIRSF029008">
    <property type="entry name" value="MecA"/>
    <property type="match status" value="1"/>
</dbReference>
<dbReference type="Proteomes" id="UP001596022">
    <property type="component" value="Unassembled WGS sequence"/>
</dbReference>
<dbReference type="Pfam" id="PF05389">
    <property type="entry name" value="MecA"/>
    <property type="match status" value="1"/>
</dbReference>
<evidence type="ECO:0000313" key="3">
    <source>
        <dbReference type="EMBL" id="MFC4620127.1"/>
    </source>
</evidence>
<dbReference type="HAMAP" id="MF_01124">
    <property type="entry name" value="MecA"/>
    <property type="match status" value="1"/>
</dbReference>
<reference evidence="4" key="1">
    <citation type="journal article" date="2019" name="Int. J. Syst. Evol. Microbiol.">
        <title>The Global Catalogue of Microorganisms (GCM) 10K type strain sequencing project: providing services to taxonomists for standard genome sequencing and annotation.</title>
        <authorList>
            <consortium name="The Broad Institute Genomics Platform"/>
            <consortium name="The Broad Institute Genome Sequencing Center for Infectious Disease"/>
            <person name="Wu L."/>
            <person name="Ma J."/>
        </authorList>
    </citation>
    <scope>NUCLEOTIDE SEQUENCE [LARGE SCALE GENOMIC DNA]</scope>
    <source>
        <strain evidence="4">CGMCC 1.16306</strain>
    </source>
</reference>
<dbReference type="PANTHER" id="PTHR39161">
    <property type="entry name" value="ADAPTER PROTEIN MECA"/>
    <property type="match status" value="1"/>
</dbReference>
<organism evidence="3 4">
    <name type="scientific">Camelliibacillus cellulosilyticus</name>
    <dbReference type="NCBI Taxonomy" id="2174486"/>
    <lineage>
        <taxon>Bacteria</taxon>
        <taxon>Bacillati</taxon>
        <taxon>Bacillota</taxon>
        <taxon>Bacilli</taxon>
        <taxon>Bacillales</taxon>
        <taxon>Sporolactobacillaceae</taxon>
        <taxon>Camelliibacillus</taxon>
    </lineage>
</organism>
<dbReference type="InterPro" id="IPR038471">
    <property type="entry name" value="MecA_C_sf"/>
</dbReference>
<dbReference type="InterPro" id="IPR008681">
    <property type="entry name" value="Neg-reg_MecA"/>
</dbReference>
<dbReference type="EMBL" id="JBHSFW010000016">
    <property type="protein sequence ID" value="MFC4620127.1"/>
    <property type="molecule type" value="Genomic_DNA"/>
</dbReference>
<evidence type="ECO:0000256" key="2">
    <source>
        <dbReference type="HAMAP-Rule" id="MF_01124"/>
    </source>
</evidence>
<accession>A0ABV9GS73</accession>
<comment type="similarity">
    <text evidence="1 2">Belongs to the MecA family.</text>
</comment>
<comment type="domain">
    <text evidence="2">The N-terminal domain probably binds unfolded/aggregated proteins; the C-terminal domain interacts with ClpC.</text>
</comment>
<evidence type="ECO:0000256" key="1">
    <source>
        <dbReference type="ARBA" id="ARBA00005397"/>
    </source>
</evidence>
<evidence type="ECO:0000313" key="4">
    <source>
        <dbReference type="Proteomes" id="UP001596022"/>
    </source>
</evidence>
<keyword evidence="4" id="KW-1185">Reference proteome</keyword>
<dbReference type="NCBIfam" id="NF002644">
    <property type="entry name" value="PRK02315.1-5"/>
    <property type="match status" value="1"/>
</dbReference>
<dbReference type="PANTHER" id="PTHR39161:SF1">
    <property type="entry name" value="ADAPTER PROTEIN MECA 1"/>
    <property type="match status" value="1"/>
</dbReference>
<name>A0ABV9GS73_9BACL</name>
<protein>
    <recommendedName>
        <fullName evidence="2">Adapter protein MecA</fullName>
    </recommendedName>
</protein>
<dbReference type="Gene3D" id="3.30.70.1950">
    <property type="match status" value="1"/>
</dbReference>
<proteinExistence type="inferred from homology"/>
<comment type="function">
    <text evidence="2">Enables the recognition and targeting of unfolded and aggregated proteins to the ClpC protease or to other proteins involved in proteolysis.</text>
</comment>
<sequence>MDIERVNEYTVKFFISYGDIEDRGFEREDIWYNRERGEELFWEMMDEANSVEAFPIEGPLWIQVQALEKGLEIIVTRAQLSKDGTKIELPVADDKQLEIPMSHELPDPIGDASIDEEDDFDFVLRLGDFEDLIDLSRSMKDASFQTSLYHYDDHYYLYVQFDENGTEDEWENDLSRLLEYTEESELTIHFLIDYGKEILPADVFQKVNQYFE</sequence>
<comment type="subunit">
    <text evidence="2">Homodimer.</text>
</comment>
<comment type="caution">
    <text evidence="3">The sequence shown here is derived from an EMBL/GenBank/DDBJ whole genome shotgun (WGS) entry which is preliminary data.</text>
</comment>
<gene>
    <name evidence="2 3" type="primary">mecA</name>
    <name evidence="3" type="ORF">ACFO4N_15545</name>
</gene>